<evidence type="ECO:0000256" key="1">
    <source>
        <dbReference type="ARBA" id="ARBA00004141"/>
    </source>
</evidence>
<organism evidence="7 8">
    <name type="scientific">Arcicella rosea</name>
    <dbReference type="NCBI Taxonomy" id="502909"/>
    <lineage>
        <taxon>Bacteria</taxon>
        <taxon>Pseudomonadati</taxon>
        <taxon>Bacteroidota</taxon>
        <taxon>Cytophagia</taxon>
        <taxon>Cytophagales</taxon>
        <taxon>Flectobacillaceae</taxon>
        <taxon>Arcicella</taxon>
    </lineage>
</organism>
<comment type="caution">
    <text evidence="7">The sequence shown here is derived from an EMBL/GenBank/DDBJ whole genome shotgun (WGS) entry which is preliminary data.</text>
</comment>
<dbReference type="HAMAP" id="MF_01350">
    <property type="entry name" value="NDH1_NuoH"/>
    <property type="match status" value="1"/>
</dbReference>
<dbReference type="EMBL" id="JACHKT010000002">
    <property type="protein sequence ID" value="MBB6001826.1"/>
    <property type="molecule type" value="Genomic_DNA"/>
</dbReference>
<keyword evidence="5" id="KW-1003">Cell membrane</keyword>
<proteinExistence type="inferred from homology"/>
<comment type="subcellular location">
    <subcellularLocation>
        <location evidence="5 6">Cell membrane</location>
        <topology evidence="5 6">Multi-pass membrane protein</topology>
    </subcellularLocation>
    <subcellularLocation>
        <location evidence="1">Membrane</location>
        <topology evidence="1">Multi-pass membrane protein</topology>
    </subcellularLocation>
</comment>
<comment type="function">
    <text evidence="5">NDH-1 shuttles electrons from NADH, via FMN and iron-sulfur (Fe-S) centers, to quinones in the respiratory chain. The immediate electron acceptor for the enzyme in this species is believed to be ubiquinone. Couples the redox reaction to proton translocation (for every two electrons transferred, four hydrogen ions are translocated across the cytoplasmic membrane), and thus conserves the redox energy in a proton gradient. This subunit may bind ubiquinone.</text>
</comment>
<feature type="transmembrane region" description="Helical" evidence="5">
    <location>
        <begin position="242"/>
        <end position="265"/>
    </location>
</feature>
<dbReference type="GO" id="GO:0003954">
    <property type="term" value="F:NADH dehydrogenase activity"/>
    <property type="evidence" value="ECO:0007669"/>
    <property type="project" value="TreeGrafter"/>
</dbReference>
<evidence type="ECO:0000256" key="3">
    <source>
        <dbReference type="ARBA" id="ARBA00022989"/>
    </source>
</evidence>
<dbReference type="GO" id="GO:0005886">
    <property type="term" value="C:plasma membrane"/>
    <property type="evidence" value="ECO:0007669"/>
    <property type="project" value="UniProtKB-SubCell"/>
</dbReference>
<comment type="similarity">
    <text evidence="5 6">Belongs to the complex I subunit 1 family.</text>
</comment>
<gene>
    <name evidence="5" type="primary">nuoH</name>
    <name evidence="7" type="ORF">HNP25_000466</name>
</gene>
<keyword evidence="2 5" id="KW-0812">Transmembrane</keyword>
<evidence type="ECO:0000256" key="2">
    <source>
        <dbReference type="ARBA" id="ARBA00022692"/>
    </source>
</evidence>
<feature type="transmembrane region" description="Helical" evidence="5">
    <location>
        <begin position="357"/>
        <end position="378"/>
    </location>
</feature>
<feature type="transmembrane region" description="Helical" evidence="5">
    <location>
        <begin position="78"/>
        <end position="101"/>
    </location>
</feature>
<sequence>MEITSTLFTAKAIYVGIIFAITLGVAAYSTYFERIIAAFMQDRVGPDRAGPFGILQPLADAVKMFMKEDFIPANSNKWLFIAGPCLSMLTALMTSAVVPFGDQLDLGDGIILDLQGIDVNIGILWVFGIVSLGVYGVLIGGWASNNKYSLIGAIRAASQNISYELAMGLSIIAILMLSGSLSTKSIVETQQNGHWNILYQPLGFVIFLVCAFAECNRTPFDLPECETELIGGYHTEYSSMKLGFYLFSEYINMFISGAVMATLYFGGYDYLFNDYVAQISWLGEYAYNVSALLGLVVLIVKALIFVFIFMWVRWTLPRFRYDQLMGLGWTGLIPLAMFNVVLTGASMLFTVNDGGSNWMTVGASWAGVIIMLVVTFAYSEMKYKKKKLATA</sequence>
<dbReference type="GO" id="GO:0016655">
    <property type="term" value="F:oxidoreductase activity, acting on NAD(P)H, quinone or similar compound as acceptor"/>
    <property type="evidence" value="ECO:0007669"/>
    <property type="project" value="UniProtKB-UniRule"/>
</dbReference>
<keyword evidence="5" id="KW-0874">Quinone</keyword>
<keyword evidence="5" id="KW-0830">Ubiquinone</keyword>
<dbReference type="AlphaFoldDB" id="A0A841EFP7"/>
<dbReference type="PROSITE" id="PS00667">
    <property type="entry name" value="COMPLEX1_ND1_1"/>
    <property type="match status" value="1"/>
</dbReference>
<dbReference type="Proteomes" id="UP000524404">
    <property type="component" value="Unassembled WGS sequence"/>
</dbReference>
<dbReference type="Pfam" id="PF00146">
    <property type="entry name" value="NADHdh"/>
    <property type="match status" value="1"/>
</dbReference>
<keyword evidence="3 5" id="KW-1133">Transmembrane helix</keyword>
<evidence type="ECO:0000256" key="5">
    <source>
        <dbReference type="HAMAP-Rule" id="MF_01350"/>
    </source>
</evidence>
<dbReference type="PROSITE" id="PS00668">
    <property type="entry name" value="COMPLEX1_ND1_2"/>
    <property type="match status" value="1"/>
</dbReference>
<protein>
    <recommendedName>
        <fullName evidence="5">NADH-quinone oxidoreductase subunit H</fullName>
        <ecNumber evidence="5">7.1.1.-</ecNumber>
    </recommendedName>
    <alternativeName>
        <fullName evidence="5">NADH dehydrogenase I subunit H</fullName>
    </alternativeName>
    <alternativeName>
        <fullName evidence="5">NDH-1 subunit H</fullName>
    </alternativeName>
</protein>
<keyword evidence="5 6" id="KW-0520">NAD</keyword>
<feature type="transmembrane region" description="Helical" evidence="5">
    <location>
        <begin position="163"/>
        <end position="181"/>
    </location>
</feature>
<keyword evidence="4 5" id="KW-0472">Membrane</keyword>
<accession>A0A841EFP7</accession>
<dbReference type="RefSeq" id="WP_184129633.1">
    <property type="nucleotide sequence ID" value="NZ_JACHKT010000002.1"/>
</dbReference>
<dbReference type="PANTHER" id="PTHR11432">
    <property type="entry name" value="NADH DEHYDROGENASE SUBUNIT 1"/>
    <property type="match status" value="1"/>
</dbReference>
<dbReference type="InterPro" id="IPR018086">
    <property type="entry name" value="NADH_UbQ_OxRdtase_su1_CS"/>
</dbReference>
<dbReference type="NCBIfam" id="NF004741">
    <property type="entry name" value="PRK06076.1-2"/>
    <property type="match status" value="1"/>
</dbReference>
<dbReference type="PANTHER" id="PTHR11432:SF3">
    <property type="entry name" value="NADH-UBIQUINONE OXIDOREDUCTASE CHAIN 1"/>
    <property type="match status" value="1"/>
</dbReference>
<reference evidence="7 8" key="1">
    <citation type="submission" date="2020-08" db="EMBL/GenBank/DDBJ databases">
        <title>Functional genomics of gut bacteria from endangered species of beetles.</title>
        <authorList>
            <person name="Carlos-Shanley C."/>
        </authorList>
    </citation>
    <scope>NUCLEOTIDE SEQUENCE [LARGE SCALE GENOMIC DNA]</scope>
    <source>
        <strain evidence="7 8">S00070</strain>
    </source>
</reference>
<keyword evidence="5" id="KW-1278">Translocase</keyword>
<name>A0A841EFP7_9BACT</name>
<dbReference type="EC" id="7.1.1.-" evidence="5"/>
<feature type="transmembrane region" description="Helical" evidence="5">
    <location>
        <begin position="12"/>
        <end position="31"/>
    </location>
</feature>
<feature type="transmembrane region" description="Helical" evidence="5">
    <location>
        <begin position="285"/>
        <end position="312"/>
    </location>
</feature>
<comment type="catalytic activity">
    <reaction evidence="5">
        <text>a quinone + NADH + 5 H(+)(in) = a quinol + NAD(+) + 4 H(+)(out)</text>
        <dbReference type="Rhea" id="RHEA:57888"/>
        <dbReference type="ChEBI" id="CHEBI:15378"/>
        <dbReference type="ChEBI" id="CHEBI:24646"/>
        <dbReference type="ChEBI" id="CHEBI:57540"/>
        <dbReference type="ChEBI" id="CHEBI:57945"/>
        <dbReference type="ChEBI" id="CHEBI:132124"/>
    </reaction>
</comment>
<evidence type="ECO:0000256" key="4">
    <source>
        <dbReference type="ARBA" id="ARBA00023136"/>
    </source>
</evidence>
<feature type="transmembrane region" description="Helical" evidence="5">
    <location>
        <begin position="324"/>
        <end position="351"/>
    </location>
</feature>
<evidence type="ECO:0000313" key="8">
    <source>
        <dbReference type="Proteomes" id="UP000524404"/>
    </source>
</evidence>
<feature type="transmembrane region" description="Helical" evidence="5">
    <location>
        <begin position="121"/>
        <end position="143"/>
    </location>
</feature>
<keyword evidence="8" id="KW-1185">Reference proteome</keyword>
<comment type="subunit">
    <text evidence="5">NDH-1 is composed of 14 different subunits. Subunits NuoA, H, J, K, L, M, N constitute the membrane sector of the complex.</text>
</comment>
<evidence type="ECO:0000313" key="7">
    <source>
        <dbReference type="EMBL" id="MBB6001826.1"/>
    </source>
</evidence>
<dbReference type="InterPro" id="IPR001694">
    <property type="entry name" value="NADH_UbQ_OxRdtase_su1/FPO"/>
</dbReference>
<dbReference type="GO" id="GO:0009060">
    <property type="term" value="P:aerobic respiration"/>
    <property type="evidence" value="ECO:0007669"/>
    <property type="project" value="TreeGrafter"/>
</dbReference>
<dbReference type="GO" id="GO:0048038">
    <property type="term" value="F:quinone binding"/>
    <property type="evidence" value="ECO:0007669"/>
    <property type="project" value="UniProtKB-KW"/>
</dbReference>
<feature type="transmembrane region" description="Helical" evidence="5">
    <location>
        <begin position="193"/>
        <end position="213"/>
    </location>
</feature>
<evidence type="ECO:0000256" key="6">
    <source>
        <dbReference type="RuleBase" id="RU000471"/>
    </source>
</evidence>